<dbReference type="AlphaFoldDB" id="A0A7X0H7D2"/>
<organism evidence="3 4">
    <name type="scientific">Algisphaera agarilytica</name>
    <dbReference type="NCBI Taxonomy" id="1385975"/>
    <lineage>
        <taxon>Bacteria</taxon>
        <taxon>Pseudomonadati</taxon>
        <taxon>Planctomycetota</taxon>
        <taxon>Phycisphaerae</taxon>
        <taxon>Phycisphaerales</taxon>
        <taxon>Phycisphaeraceae</taxon>
        <taxon>Algisphaera</taxon>
    </lineage>
</organism>
<dbReference type="Gene3D" id="2.60.40.10">
    <property type="entry name" value="Immunoglobulins"/>
    <property type="match status" value="1"/>
</dbReference>
<evidence type="ECO:0000313" key="4">
    <source>
        <dbReference type="Proteomes" id="UP000541810"/>
    </source>
</evidence>
<accession>A0A7X0H7D2</accession>
<feature type="compositionally biased region" description="Pro residues" evidence="1">
    <location>
        <begin position="478"/>
        <end position="488"/>
    </location>
</feature>
<dbReference type="Proteomes" id="UP000541810">
    <property type="component" value="Unassembled WGS sequence"/>
</dbReference>
<dbReference type="InterPro" id="IPR011635">
    <property type="entry name" value="CARDB"/>
</dbReference>
<dbReference type="RefSeq" id="WP_184678130.1">
    <property type="nucleotide sequence ID" value="NZ_JACHGY010000001.1"/>
</dbReference>
<feature type="region of interest" description="Disordered" evidence="1">
    <location>
        <begin position="453"/>
        <end position="579"/>
    </location>
</feature>
<protein>
    <recommendedName>
        <fullName evidence="2">CARDB domain-containing protein</fullName>
    </recommendedName>
</protein>
<gene>
    <name evidence="3" type="ORF">HNQ40_002434</name>
</gene>
<comment type="caution">
    <text evidence="3">The sequence shown here is derived from an EMBL/GenBank/DDBJ whole genome shotgun (WGS) entry which is preliminary data.</text>
</comment>
<dbReference type="Pfam" id="PF07705">
    <property type="entry name" value="CARDB"/>
    <property type="match status" value="1"/>
</dbReference>
<sequence length="692" mass="73656">MRHPDSILPLLIALAIAVVLHAALLPVGATMLSRSSTLPTQTELEIAITQSPESLVVGEDGTVSLEIINRGDANASNATWKLYWSDTPRLVENAPFHAEARDDPLPQTGFNEIAAGQSMQGSFQVTALEGHDGPRFIVATAKADNAAEVTASTSIWVESQTPAQIKIDSVDVAAKAYAGGTTSVGYTLRNSPFAGWAKGGWIDRVVLSPDEQVSGEDLVLLNVPRRRPLAPGQSSEVGPFDLRIPLGVAPGTYHIIVESGAPNAEPFVTPLRIEPATHPDLAPRNIKLSSGENQITVGEPTVLHFDVVNRSPLAAPDLLWGDRVYWSADDEVSDDDVMLISQPRGAYPGELPGGGAYRSGPHEFVISPEMVLSPTMYLIVVADDENDIAEGDYAGNNALAMPIVIKQEVEAEKPDELKLGRDDEPARVTVAWIAHDDFQELLARESVTLQPILQDKVDPTPNAPLERDPEDTGNPAVVAPPPAPPTPNPADAQTPASRQTADTSVDPVDTDNAGELPNAAPGAVDQTGDSTQDSPGIAQPNPTSPQSPPESPPTVASQEQGEKPTSAPRSDREVDPTTLIQAKSVRPGQVLVGPGIEIKTFRPQWSAAARFALPRNPKVVITFDPDGTVLEAAFITSTGFDNVDGPLLSSLYRWKATGKSLQEITKPFPIELTILLGDSDPPEEEKKEEGGS</sequence>
<evidence type="ECO:0000256" key="1">
    <source>
        <dbReference type="SAM" id="MobiDB-lite"/>
    </source>
</evidence>
<dbReference type="EMBL" id="JACHGY010000001">
    <property type="protein sequence ID" value="MBB6430628.1"/>
    <property type="molecule type" value="Genomic_DNA"/>
</dbReference>
<reference evidence="3 4" key="1">
    <citation type="submission" date="2020-08" db="EMBL/GenBank/DDBJ databases">
        <title>Genomic Encyclopedia of Type Strains, Phase IV (KMG-IV): sequencing the most valuable type-strain genomes for metagenomic binning, comparative biology and taxonomic classification.</title>
        <authorList>
            <person name="Goeker M."/>
        </authorList>
    </citation>
    <scope>NUCLEOTIDE SEQUENCE [LARGE SCALE GENOMIC DNA]</scope>
    <source>
        <strain evidence="3 4">DSM 103725</strain>
    </source>
</reference>
<feature type="compositionally biased region" description="Pro residues" evidence="1">
    <location>
        <begin position="542"/>
        <end position="552"/>
    </location>
</feature>
<evidence type="ECO:0000313" key="3">
    <source>
        <dbReference type="EMBL" id="MBB6430628.1"/>
    </source>
</evidence>
<evidence type="ECO:0000259" key="2">
    <source>
        <dbReference type="Pfam" id="PF07705"/>
    </source>
</evidence>
<keyword evidence="4" id="KW-1185">Reference proteome</keyword>
<proteinExistence type="predicted"/>
<feature type="domain" description="CARDB" evidence="2">
    <location>
        <begin position="43"/>
        <end position="152"/>
    </location>
</feature>
<dbReference type="InterPro" id="IPR013783">
    <property type="entry name" value="Ig-like_fold"/>
</dbReference>
<name>A0A7X0H7D2_9BACT</name>